<reference evidence="1 2" key="1">
    <citation type="journal article" date="2016" name="Nat. Commun.">
        <title>Thousands of microbial genomes shed light on interconnected biogeochemical processes in an aquifer system.</title>
        <authorList>
            <person name="Anantharaman K."/>
            <person name="Brown C.T."/>
            <person name="Hug L.A."/>
            <person name="Sharon I."/>
            <person name="Castelle C.J."/>
            <person name="Probst A.J."/>
            <person name="Thomas B.C."/>
            <person name="Singh A."/>
            <person name="Wilkins M.J."/>
            <person name="Karaoz U."/>
            <person name="Brodie E.L."/>
            <person name="Williams K.H."/>
            <person name="Hubbard S.S."/>
            <person name="Banfield J.F."/>
        </authorList>
    </citation>
    <scope>NUCLEOTIDE SEQUENCE [LARGE SCALE GENOMIC DNA]</scope>
    <source>
        <strain evidence="2">RIFCSPLOWO2_12_FULL_64_10</strain>
    </source>
</reference>
<dbReference type="Proteomes" id="UP000178606">
    <property type="component" value="Unassembled WGS sequence"/>
</dbReference>
<evidence type="ECO:0000313" key="1">
    <source>
        <dbReference type="EMBL" id="OGG49124.1"/>
    </source>
</evidence>
<name>A0A1F6CIN5_HANXR</name>
<dbReference type="AlphaFoldDB" id="A0A1F6CIN5"/>
<proteinExistence type="predicted"/>
<sequence>MAETRMRIAQLDEKRLSRLHALEGELGLCLVALEREFRLADLSKEQIEKLQDAEKEMGVVLLAYECR</sequence>
<dbReference type="EMBL" id="MFKF01000239">
    <property type="protein sequence ID" value="OGG49124.1"/>
    <property type="molecule type" value="Genomic_DNA"/>
</dbReference>
<comment type="caution">
    <text evidence="1">The sequence shown here is derived from an EMBL/GenBank/DDBJ whole genome shotgun (WGS) entry which is preliminary data.</text>
</comment>
<protein>
    <submittedName>
        <fullName evidence="1">Uncharacterized protein</fullName>
    </submittedName>
</protein>
<organism evidence="1 2">
    <name type="scientific">Handelsmanbacteria sp. (strain RIFCSPLOWO2_12_FULL_64_10)</name>
    <dbReference type="NCBI Taxonomy" id="1817868"/>
    <lineage>
        <taxon>Bacteria</taxon>
        <taxon>Candidatus Handelsmaniibacteriota</taxon>
    </lineage>
</organism>
<accession>A0A1F6CIN5</accession>
<evidence type="ECO:0000313" key="2">
    <source>
        <dbReference type="Proteomes" id="UP000178606"/>
    </source>
</evidence>
<gene>
    <name evidence="1" type="ORF">A3F84_26795</name>
</gene>